<dbReference type="EMBL" id="BBXM02000007">
    <property type="protein sequence ID" value="GIC92965.1"/>
    <property type="molecule type" value="Genomic_DNA"/>
</dbReference>
<dbReference type="InterPro" id="IPR036188">
    <property type="entry name" value="FAD/NAD-bd_sf"/>
</dbReference>
<dbReference type="Pfam" id="PF01494">
    <property type="entry name" value="FAD_binding_3"/>
    <property type="match status" value="1"/>
</dbReference>
<proteinExistence type="inferred from homology"/>
<comment type="similarity">
    <text evidence="1">Belongs to the paxM FAD-dependent monooxygenase family.</text>
</comment>
<evidence type="ECO:0000256" key="2">
    <source>
        <dbReference type="ARBA" id="ARBA00022630"/>
    </source>
</evidence>
<feature type="domain" description="FAD-binding" evidence="5">
    <location>
        <begin position="6"/>
        <end position="169"/>
    </location>
</feature>
<dbReference type="PRINTS" id="PR00420">
    <property type="entry name" value="RNGMNOXGNASE"/>
</dbReference>
<comment type="caution">
    <text evidence="6">The sequence shown here is derived from an EMBL/GenBank/DDBJ whole genome shotgun (WGS) entry which is preliminary data.</text>
</comment>
<dbReference type="GO" id="GO:0071949">
    <property type="term" value="F:FAD binding"/>
    <property type="evidence" value="ECO:0007669"/>
    <property type="project" value="InterPro"/>
</dbReference>
<evidence type="ECO:0000313" key="7">
    <source>
        <dbReference type="Proteomes" id="UP000036893"/>
    </source>
</evidence>
<organism evidence="6 7">
    <name type="scientific">Aspergillus udagawae</name>
    <dbReference type="NCBI Taxonomy" id="91492"/>
    <lineage>
        <taxon>Eukaryota</taxon>
        <taxon>Fungi</taxon>
        <taxon>Dikarya</taxon>
        <taxon>Ascomycota</taxon>
        <taxon>Pezizomycotina</taxon>
        <taxon>Eurotiomycetes</taxon>
        <taxon>Eurotiomycetidae</taxon>
        <taxon>Eurotiales</taxon>
        <taxon>Aspergillaceae</taxon>
        <taxon>Aspergillus</taxon>
        <taxon>Aspergillus subgen. Fumigati</taxon>
    </lineage>
</organism>
<keyword evidence="2" id="KW-0285">Flavoprotein</keyword>
<dbReference type="InterPro" id="IPR002938">
    <property type="entry name" value="FAD-bd"/>
</dbReference>
<dbReference type="GO" id="GO:0004497">
    <property type="term" value="F:monooxygenase activity"/>
    <property type="evidence" value="ECO:0007669"/>
    <property type="project" value="InterPro"/>
</dbReference>
<evidence type="ECO:0000259" key="5">
    <source>
        <dbReference type="Pfam" id="PF01494"/>
    </source>
</evidence>
<reference evidence="6" key="1">
    <citation type="journal article" date="2015" name="Genome Announc.">
        <title>Draft Genome Sequence of the Pathogenic Filamentous Fungus Aspergillus udagawae Strain IFM 46973T.</title>
        <authorList>
            <person name="Kusuya Y."/>
            <person name="Takahashi-Nakaguchi A."/>
            <person name="Takahashi H."/>
            <person name="Yaguchi T."/>
        </authorList>
    </citation>
    <scope>NUCLEOTIDE SEQUENCE</scope>
    <source>
        <strain evidence="6">IFM 46973</strain>
    </source>
</reference>
<protein>
    <recommendedName>
        <fullName evidence="5">FAD-binding domain-containing protein</fullName>
    </recommendedName>
</protein>
<name>A0A8E0V409_9EURO</name>
<dbReference type="Gene3D" id="3.50.50.60">
    <property type="entry name" value="FAD/NAD(P)-binding domain"/>
    <property type="match status" value="1"/>
</dbReference>
<reference evidence="6" key="2">
    <citation type="submission" date="2021-01" db="EMBL/GenBank/DDBJ databases">
        <title>Pan-genome distribution and transcriptional activeness of fungal secondary metabolism genes in Aspergillus section Fumigati.</title>
        <authorList>
            <person name="Takahashi H."/>
            <person name="Umemura M."/>
            <person name="Ninomiya A."/>
            <person name="Kusuya Y."/>
            <person name="Urayama S."/>
            <person name="Shimizu M."/>
            <person name="Watanabe A."/>
            <person name="Kamei K."/>
            <person name="Yaguchi T."/>
            <person name="Hagiwara D."/>
        </authorList>
    </citation>
    <scope>NUCLEOTIDE SEQUENCE</scope>
    <source>
        <strain evidence="6">IFM 46973</strain>
    </source>
</reference>
<dbReference type="SUPFAM" id="SSF51905">
    <property type="entry name" value="FAD/NAD(P)-binding domain"/>
    <property type="match status" value="1"/>
</dbReference>
<evidence type="ECO:0000256" key="3">
    <source>
        <dbReference type="ARBA" id="ARBA00022827"/>
    </source>
</evidence>
<evidence type="ECO:0000256" key="1">
    <source>
        <dbReference type="ARBA" id="ARBA00007992"/>
    </source>
</evidence>
<dbReference type="GeneID" id="66996921"/>
<gene>
    <name evidence="6" type="ORF">Aud_009444</name>
</gene>
<dbReference type="PANTHER" id="PTHR47356">
    <property type="entry name" value="FAD-DEPENDENT MONOOXYGENASE ASQG-RELATED"/>
    <property type="match status" value="1"/>
</dbReference>
<keyword evidence="3" id="KW-0274">FAD</keyword>
<evidence type="ECO:0000256" key="4">
    <source>
        <dbReference type="ARBA" id="ARBA00023002"/>
    </source>
</evidence>
<keyword evidence="4" id="KW-0560">Oxidoreductase</keyword>
<dbReference type="InterPro" id="IPR050562">
    <property type="entry name" value="FAD_mOase_fung"/>
</dbReference>
<evidence type="ECO:0000313" key="6">
    <source>
        <dbReference type="EMBL" id="GIC92965.1"/>
    </source>
</evidence>
<accession>A0A8E0V409</accession>
<dbReference type="Proteomes" id="UP000036893">
    <property type="component" value="Unassembled WGS sequence"/>
</dbReference>
<dbReference type="PANTHER" id="PTHR47356:SF2">
    <property type="entry name" value="FAD-BINDING DOMAIN-CONTAINING PROTEIN-RELATED"/>
    <property type="match status" value="1"/>
</dbReference>
<dbReference type="RefSeq" id="XP_043150231.1">
    <property type="nucleotide sequence ID" value="XM_043294296.1"/>
</dbReference>
<dbReference type="AlphaFoldDB" id="A0A8E0V409"/>
<sequence>MISNFRVIIVGGGVAGLTASHALQKAGIDHVVLERSKEVAPPVGASIAIYPQGARILSQIGCLETAKAACRPCERFITRGPDGKVWINSDFFRNVQANHGQDILLLERREFLQILYDCLPNKSFIKLGCRVRDVTQDSNGVEVILDDGTVERGDMVLGCDGVHSLVKQRMWDLANQKIPRVITAQEKTSMVPGGNV</sequence>